<keyword evidence="2" id="KW-1185">Reference proteome</keyword>
<protein>
    <submittedName>
        <fullName evidence="1">Uncharacterized conserved protein, DUF2252 family</fullName>
    </submittedName>
</protein>
<dbReference type="AlphaFoldDB" id="A0A2Y9C0Z5"/>
<dbReference type="Proteomes" id="UP000250028">
    <property type="component" value="Unassembled WGS sequence"/>
</dbReference>
<dbReference type="EMBL" id="UESZ01000001">
    <property type="protein sequence ID" value="SSA33383.1"/>
    <property type="molecule type" value="Genomic_DNA"/>
</dbReference>
<evidence type="ECO:0000313" key="2">
    <source>
        <dbReference type="Proteomes" id="UP000250028"/>
    </source>
</evidence>
<organism evidence="1 2">
    <name type="scientific">Branchiibius hedensis</name>
    <dbReference type="NCBI Taxonomy" id="672460"/>
    <lineage>
        <taxon>Bacteria</taxon>
        <taxon>Bacillati</taxon>
        <taxon>Actinomycetota</taxon>
        <taxon>Actinomycetes</taxon>
        <taxon>Micrococcales</taxon>
        <taxon>Dermacoccaceae</taxon>
        <taxon>Branchiibius</taxon>
    </lineage>
</organism>
<gene>
    <name evidence="1" type="ORF">SAMN04489750_0660</name>
</gene>
<dbReference type="Pfam" id="PF10009">
    <property type="entry name" value="DUF2252"/>
    <property type="match status" value="1"/>
</dbReference>
<dbReference type="PANTHER" id="PTHR39441">
    <property type="entry name" value="DUF2252 DOMAIN-CONTAINING PROTEIN"/>
    <property type="match status" value="1"/>
</dbReference>
<accession>A0A2Y9C0Z5</accession>
<sequence length="481" mass="53259">MRIDNEWLSVAMTASETQADQRTERTAYGKSYRREVPLESHAAVPAPAERADPVDLLEQQATERVPSLVPIRYGRMLVSPFTFYRGAALIMATDLGAVRRTELTAQLCGDAHVSNFGLFASTERRLVFDLNDFDETLPGPFEWDVKRLAASVELAGRDNGVSDKRRAEIVRACVKNYRETMRAFAKDSTLNVWYARLDVDEILASGDGLKTKRARRTATEQANKARGRDRTQALRKFTTEQDGEVRIVHDPPLVVPISELPEVADPQAVLEQINSQLKSYLATLTPERRQVLGQFHAIDAAHKVVGVGSVGTRAWIVLMEGAARDDAFLLQVKQAQSSVLETVLGPATQDEHGERVVLGQRLMQVAGDPFLGWKRMPAILGNETSVDYYLRQLRDWKGSLPIDEMTPTGLGIYAKACAWTLARAHARTGDRFAIAGYLGKSEAFDHAITDFATAYADLNDSDYHALEEAVSSGRVRAQTGV</sequence>
<name>A0A2Y9C0Z5_9MICO</name>
<reference evidence="2" key="1">
    <citation type="submission" date="2016-10" db="EMBL/GenBank/DDBJ databases">
        <authorList>
            <person name="Varghese N."/>
            <person name="Submissions S."/>
        </authorList>
    </citation>
    <scope>NUCLEOTIDE SEQUENCE [LARGE SCALE GENOMIC DNA]</scope>
    <source>
        <strain evidence="2">DSM 22951</strain>
    </source>
</reference>
<proteinExistence type="predicted"/>
<dbReference type="InterPro" id="IPR018721">
    <property type="entry name" value="DUF2252"/>
</dbReference>
<dbReference type="PANTHER" id="PTHR39441:SF1">
    <property type="entry name" value="DUF2252 DOMAIN-CONTAINING PROTEIN"/>
    <property type="match status" value="1"/>
</dbReference>
<evidence type="ECO:0000313" key="1">
    <source>
        <dbReference type="EMBL" id="SSA33383.1"/>
    </source>
</evidence>